<proteinExistence type="predicted"/>
<comment type="caution">
    <text evidence="3">The sequence shown here is derived from an EMBL/GenBank/DDBJ whole genome shotgun (WGS) entry which is preliminary data.</text>
</comment>
<dbReference type="Gene3D" id="3.30.420.10">
    <property type="entry name" value="Ribonuclease H-like superfamily/Ribonuclease H"/>
    <property type="match status" value="1"/>
</dbReference>
<accession>A0AAW1XN46</accession>
<evidence type="ECO:0000313" key="3">
    <source>
        <dbReference type="EMBL" id="KAK9938165.1"/>
    </source>
</evidence>
<dbReference type="GO" id="GO:0005634">
    <property type="term" value="C:nucleus"/>
    <property type="evidence" value="ECO:0007669"/>
    <property type="project" value="TreeGrafter"/>
</dbReference>
<name>A0AAW1XN46_RUBAR</name>
<keyword evidence="4" id="KW-1185">Reference proteome</keyword>
<dbReference type="PANTHER" id="PTHR13620">
    <property type="entry name" value="3-5 EXONUCLEASE"/>
    <property type="match status" value="1"/>
</dbReference>
<dbReference type="GO" id="GO:0005737">
    <property type="term" value="C:cytoplasm"/>
    <property type="evidence" value="ECO:0007669"/>
    <property type="project" value="TreeGrafter"/>
</dbReference>
<organism evidence="3 4">
    <name type="scientific">Rubus argutus</name>
    <name type="common">Southern blackberry</name>
    <dbReference type="NCBI Taxonomy" id="59490"/>
    <lineage>
        <taxon>Eukaryota</taxon>
        <taxon>Viridiplantae</taxon>
        <taxon>Streptophyta</taxon>
        <taxon>Embryophyta</taxon>
        <taxon>Tracheophyta</taxon>
        <taxon>Spermatophyta</taxon>
        <taxon>Magnoliopsida</taxon>
        <taxon>eudicotyledons</taxon>
        <taxon>Gunneridae</taxon>
        <taxon>Pentapetalae</taxon>
        <taxon>rosids</taxon>
        <taxon>fabids</taxon>
        <taxon>Rosales</taxon>
        <taxon>Rosaceae</taxon>
        <taxon>Rosoideae</taxon>
        <taxon>Rosoideae incertae sedis</taxon>
        <taxon>Rubus</taxon>
    </lineage>
</organism>
<dbReference type="GO" id="GO:0003676">
    <property type="term" value="F:nucleic acid binding"/>
    <property type="evidence" value="ECO:0007669"/>
    <property type="project" value="InterPro"/>
</dbReference>
<protein>
    <submittedName>
        <fullName evidence="3">Uncharacterized protein</fullName>
    </submittedName>
</protein>
<keyword evidence="2" id="KW-0378">Hydrolase</keyword>
<sequence length="277" mass="31360">MVLDIAVKFLKPEEPTAEVERDIGPKIYSKRSVHDLYTVHVDSKRILTVSTHDDGIATKWLNEILRSTASNTKPLNPNGTFRSDSIFVGLVADSEYDGNGPGSLRDYPYELLTLCVGSHCLMYHLPFPQHNETPKLVKAFFQNPRVVVLGTDMANVAKKLKKLNGIEIRNAVDLNELSIQGLKRDDLDLGRYNLDRLAMTVLGKHFDVIRPEEKLYDWWTYVTDAYEDERLCDEKVKFSTLDTYLCLLIGTTLLEAIHGARSTTTTTKKKKNIKGSQ</sequence>
<dbReference type="PANTHER" id="PTHR13620:SF80">
    <property type="entry name" value="3'-5' EXONUCLEASE DOMAIN-CONTAINING PROTEIN"/>
    <property type="match status" value="1"/>
</dbReference>
<dbReference type="GO" id="GO:0008408">
    <property type="term" value="F:3'-5' exonuclease activity"/>
    <property type="evidence" value="ECO:0007669"/>
    <property type="project" value="TreeGrafter"/>
</dbReference>
<evidence type="ECO:0000256" key="1">
    <source>
        <dbReference type="ARBA" id="ARBA00022722"/>
    </source>
</evidence>
<dbReference type="SUPFAM" id="SSF53098">
    <property type="entry name" value="Ribonuclease H-like"/>
    <property type="match status" value="1"/>
</dbReference>
<gene>
    <name evidence="3" type="ORF">M0R45_014920</name>
</gene>
<dbReference type="EMBL" id="JBEDUW010000003">
    <property type="protein sequence ID" value="KAK9938165.1"/>
    <property type="molecule type" value="Genomic_DNA"/>
</dbReference>
<evidence type="ECO:0000256" key="2">
    <source>
        <dbReference type="ARBA" id="ARBA00022801"/>
    </source>
</evidence>
<dbReference type="AlphaFoldDB" id="A0AAW1XN46"/>
<dbReference type="InterPro" id="IPR036397">
    <property type="entry name" value="RNaseH_sf"/>
</dbReference>
<reference evidence="3 4" key="1">
    <citation type="journal article" date="2023" name="G3 (Bethesda)">
        <title>A chromosome-length genome assembly and annotation of blackberry (Rubus argutus, cv. 'Hillquist').</title>
        <authorList>
            <person name="Bruna T."/>
            <person name="Aryal R."/>
            <person name="Dudchenko O."/>
            <person name="Sargent D.J."/>
            <person name="Mead D."/>
            <person name="Buti M."/>
            <person name="Cavallini A."/>
            <person name="Hytonen T."/>
            <person name="Andres J."/>
            <person name="Pham M."/>
            <person name="Weisz D."/>
            <person name="Mascagni F."/>
            <person name="Usai G."/>
            <person name="Natali L."/>
            <person name="Bassil N."/>
            <person name="Fernandez G.E."/>
            <person name="Lomsadze A."/>
            <person name="Armour M."/>
            <person name="Olukolu B."/>
            <person name="Poorten T."/>
            <person name="Britton C."/>
            <person name="Davik J."/>
            <person name="Ashrafi H."/>
            <person name="Aiden E.L."/>
            <person name="Borodovsky M."/>
            <person name="Worthington M."/>
        </authorList>
    </citation>
    <scope>NUCLEOTIDE SEQUENCE [LARGE SCALE GENOMIC DNA]</scope>
    <source>
        <strain evidence="3">PI 553951</strain>
    </source>
</reference>
<dbReference type="Proteomes" id="UP001457282">
    <property type="component" value="Unassembled WGS sequence"/>
</dbReference>
<dbReference type="InterPro" id="IPR012337">
    <property type="entry name" value="RNaseH-like_sf"/>
</dbReference>
<dbReference type="InterPro" id="IPR051132">
    <property type="entry name" value="3-5_Exonuclease_domain"/>
</dbReference>
<keyword evidence="1" id="KW-0540">Nuclease</keyword>
<evidence type="ECO:0000313" key="4">
    <source>
        <dbReference type="Proteomes" id="UP001457282"/>
    </source>
</evidence>